<feature type="domain" description="Cupin type-2" evidence="1">
    <location>
        <begin position="57"/>
        <end position="125"/>
    </location>
</feature>
<dbReference type="SUPFAM" id="SSF51182">
    <property type="entry name" value="RmlC-like cupins"/>
    <property type="match status" value="1"/>
</dbReference>
<protein>
    <submittedName>
        <fullName evidence="2">Quercetin dioxygenase-like cupin family protein</fullName>
    </submittedName>
</protein>
<organism evidence="2 3">
    <name type="scientific">Saonia flava</name>
    <dbReference type="NCBI Taxonomy" id="523696"/>
    <lineage>
        <taxon>Bacteria</taxon>
        <taxon>Pseudomonadati</taxon>
        <taxon>Bacteroidota</taxon>
        <taxon>Flavobacteriia</taxon>
        <taxon>Flavobacteriales</taxon>
        <taxon>Flavobacteriaceae</taxon>
        <taxon>Saonia</taxon>
    </lineage>
</organism>
<dbReference type="Pfam" id="PF07883">
    <property type="entry name" value="Cupin_2"/>
    <property type="match status" value="1"/>
</dbReference>
<keyword evidence="3" id="KW-1185">Reference proteome</keyword>
<proteinExistence type="predicted"/>
<evidence type="ECO:0000259" key="1">
    <source>
        <dbReference type="Pfam" id="PF07883"/>
    </source>
</evidence>
<dbReference type="InterPro" id="IPR014710">
    <property type="entry name" value="RmlC-like_jellyroll"/>
</dbReference>
<dbReference type="PANTHER" id="PTHR38599:SF1">
    <property type="entry name" value="CUPIN DOMAIN PROTEIN (AFU_ORTHOLOGUE AFUA_3G13620)"/>
    <property type="match status" value="1"/>
</dbReference>
<comment type="caution">
    <text evidence="2">The sequence shown here is derived from an EMBL/GenBank/DDBJ whole genome shotgun (WGS) entry which is preliminary data.</text>
</comment>
<accession>A0A846QQR2</accession>
<dbReference type="PANTHER" id="PTHR38599">
    <property type="entry name" value="CUPIN DOMAIN PROTEIN (AFU_ORTHOLOGUE AFUA_3G13620)"/>
    <property type="match status" value="1"/>
</dbReference>
<dbReference type="AlphaFoldDB" id="A0A846QQR2"/>
<dbReference type="GO" id="GO:0051213">
    <property type="term" value="F:dioxygenase activity"/>
    <property type="evidence" value="ECO:0007669"/>
    <property type="project" value="UniProtKB-KW"/>
</dbReference>
<evidence type="ECO:0000313" key="2">
    <source>
        <dbReference type="EMBL" id="NJB71366.1"/>
    </source>
</evidence>
<dbReference type="RefSeq" id="WP_209023944.1">
    <property type="nucleotide sequence ID" value="NZ_JAATJJ010000001.1"/>
</dbReference>
<sequence>MRKRFSLFLSSILGIGVKAQYSDNLKTEELFASDINGIGQKIKYPNFTDAKVTIRKITFPPGCSTGWHKHNIPVFSYIFEGVLTIEFEDLETVQYSTGETFAESVNVYHRGINQSEEDVVVLVIYLGGDGQPLSLGK</sequence>
<evidence type="ECO:0000313" key="3">
    <source>
        <dbReference type="Proteomes" id="UP000590442"/>
    </source>
</evidence>
<dbReference type="InterPro" id="IPR011051">
    <property type="entry name" value="RmlC_Cupin_sf"/>
</dbReference>
<name>A0A846QQR2_9FLAO</name>
<dbReference type="CDD" id="cd02236">
    <property type="entry name" value="cupin_CV2614-like"/>
    <property type="match status" value="1"/>
</dbReference>
<dbReference type="Gene3D" id="2.60.120.10">
    <property type="entry name" value="Jelly Rolls"/>
    <property type="match status" value="1"/>
</dbReference>
<gene>
    <name evidence="2" type="ORF">GGR42_001828</name>
</gene>
<keyword evidence="2" id="KW-0560">Oxidoreductase</keyword>
<keyword evidence="2" id="KW-0223">Dioxygenase</keyword>
<reference evidence="2 3" key="1">
    <citation type="submission" date="2020-03" db="EMBL/GenBank/DDBJ databases">
        <title>Genomic Encyclopedia of Type Strains, Phase IV (KMG-IV): sequencing the most valuable type-strain genomes for metagenomic binning, comparative biology and taxonomic classification.</title>
        <authorList>
            <person name="Goeker M."/>
        </authorList>
    </citation>
    <scope>NUCLEOTIDE SEQUENCE [LARGE SCALE GENOMIC DNA]</scope>
    <source>
        <strain evidence="2 3">DSM 29762</strain>
    </source>
</reference>
<dbReference type="EMBL" id="JAATJJ010000001">
    <property type="protein sequence ID" value="NJB71366.1"/>
    <property type="molecule type" value="Genomic_DNA"/>
</dbReference>
<dbReference type="Proteomes" id="UP000590442">
    <property type="component" value="Unassembled WGS sequence"/>
</dbReference>
<dbReference type="InterPro" id="IPR013096">
    <property type="entry name" value="Cupin_2"/>
</dbReference>